<dbReference type="Pfam" id="PF01385">
    <property type="entry name" value="OrfB_IS605"/>
    <property type="match status" value="1"/>
</dbReference>
<sequence>MLVVEAKLKNGTPEQYQKLDEAIRTSQFVRNTCVRYWMDNKGITRNDLQKLCSTLAKNKDTPWVTLLNSQARQSAADRAWQSINRFYQNCGAPTRHLMAHVAAPSSRAKISGKKGFPKFKKYSRSVEYKLTGYKLSDDRRKIKFSDGFKAGEFDLWCSRRTLVYYSEQQIRRVRVVRRADGCYCQFLIDVERQENHEPTGQVTGIDLGLKEFYTDAQGNTVDNLRYLRRSEKRLKKAQRRLSKRFRKGKKQSNNYHKQRVKVAKLHLKVSRQREDKAIKDALALVQSNDLVVYEALKVRNLVKNRKLSKSISDASWYQFTEWLNYFAKIYRIVCIAVPPHCTSQDCSVCGTRVQKSLSTRTHQCPNCKTVLDRDHNAAINILKKGLKYLGEHLNGTVGHTETGASAVLGSPQVEQLAYPNALGESDLWVLNGNVENLSRLVEQGISNSDVERIPRYNAV</sequence>
<protein>
    <submittedName>
        <fullName evidence="8">Transposase, IS605 OrfB</fullName>
    </submittedName>
</protein>
<dbReference type="AlphaFoldDB" id="Q4C332"/>
<evidence type="ECO:0000259" key="7">
    <source>
        <dbReference type="Pfam" id="PF07282"/>
    </source>
</evidence>
<comment type="similarity">
    <text evidence="1">In the C-terminal section; belongs to the transposase 35 family.</text>
</comment>
<dbReference type="InterPro" id="IPR051399">
    <property type="entry name" value="RNA-guided_DNA_endo/Transpos"/>
</dbReference>
<organism evidence="8 9">
    <name type="scientific">Crocosphaera watsonii WH 8501</name>
    <dbReference type="NCBI Taxonomy" id="165597"/>
    <lineage>
        <taxon>Bacteria</taxon>
        <taxon>Bacillati</taxon>
        <taxon>Cyanobacteriota</taxon>
        <taxon>Cyanophyceae</taxon>
        <taxon>Oscillatoriophycideae</taxon>
        <taxon>Chroococcales</taxon>
        <taxon>Aphanothecaceae</taxon>
        <taxon>Crocosphaera</taxon>
    </lineage>
</organism>
<accession>Q4C332</accession>
<evidence type="ECO:0000313" key="8">
    <source>
        <dbReference type="EMBL" id="EAM50565.1"/>
    </source>
</evidence>
<keyword evidence="5" id="KW-0233">DNA recombination</keyword>
<keyword evidence="3" id="KW-0815">Transposition</keyword>
<proteinExistence type="inferred from homology"/>
<reference evidence="8" key="1">
    <citation type="submission" date="2004-02" db="EMBL/GenBank/DDBJ databases">
        <authorList>
            <consortium name="DOE Joint Genome Institute"/>
        </authorList>
    </citation>
    <scope>NUCLEOTIDE SEQUENCE [LARGE SCALE GENOMIC DNA]</scope>
    <source>
        <strain evidence="8">WH 8501</strain>
    </source>
</reference>
<dbReference type="PANTHER" id="PTHR30405:SF25">
    <property type="entry name" value="RNA-GUIDED DNA ENDONUCLEASE INSQ-RELATED"/>
    <property type="match status" value="1"/>
</dbReference>
<evidence type="ECO:0000256" key="2">
    <source>
        <dbReference type="ARBA" id="ARBA00011044"/>
    </source>
</evidence>
<evidence type="ECO:0000256" key="4">
    <source>
        <dbReference type="ARBA" id="ARBA00023125"/>
    </source>
</evidence>
<reference evidence="8" key="3">
    <citation type="submission" date="2016-12" db="EMBL/GenBank/DDBJ databases">
        <title>Annotation of the draft genome assembly of Crocosphaera watsonii WH 8501.</title>
        <authorList>
            <consortium name="US DOE Joint Genome Institute (JGI-ORNL)"/>
            <person name="Larimer F."/>
            <person name="Land M."/>
        </authorList>
    </citation>
    <scope>NUCLEOTIDE SEQUENCE</scope>
    <source>
        <strain evidence="8">WH 8501</strain>
    </source>
</reference>
<feature type="domain" description="Cas12f1-like TNB" evidence="7">
    <location>
        <begin position="316"/>
        <end position="381"/>
    </location>
</feature>
<dbReference type="GO" id="GO:0032196">
    <property type="term" value="P:transposition"/>
    <property type="evidence" value="ECO:0007669"/>
    <property type="project" value="UniProtKB-KW"/>
</dbReference>
<keyword evidence="4" id="KW-0238">DNA-binding</keyword>
<feature type="domain" description="Probable transposase IS891/IS1136/IS1341" evidence="6">
    <location>
        <begin position="185"/>
        <end position="304"/>
    </location>
</feature>
<dbReference type="RefSeq" id="WP_007305792.1">
    <property type="nucleotide sequence ID" value="NZ_AADV02000023.1"/>
</dbReference>
<dbReference type="Pfam" id="PF07282">
    <property type="entry name" value="Cas12f1-like_TNB"/>
    <property type="match status" value="1"/>
</dbReference>
<dbReference type="Proteomes" id="UP000003922">
    <property type="component" value="Unassembled WGS sequence"/>
</dbReference>
<dbReference type="EMBL" id="AADV02000023">
    <property type="protein sequence ID" value="EAM50565.1"/>
    <property type="molecule type" value="Genomic_DNA"/>
</dbReference>
<dbReference type="PANTHER" id="PTHR30405">
    <property type="entry name" value="TRANSPOSASE"/>
    <property type="match status" value="1"/>
</dbReference>
<keyword evidence="9" id="KW-1185">Reference proteome</keyword>
<evidence type="ECO:0000256" key="1">
    <source>
        <dbReference type="ARBA" id="ARBA00008761"/>
    </source>
</evidence>
<comment type="similarity">
    <text evidence="2">In the N-terminal section; belongs to the transposase 2 family.</text>
</comment>
<dbReference type="InterPro" id="IPR010095">
    <property type="entry name" value="Cas12f1-like_TNB"/>
</dbReference>
<evidence type="ECO:0000313" key="9">
    <source>
        <dbReference type="Proteomes" id="UP000003922"/>
    </source>
</evidence>
<evidence type="ECO:0000259" key="6">
    <source>
        <dbReference type="Pfam" id="PF01385"/>
    </source>
</evidence>
<dbReference type="NCBIfam" id="NF040570">
    <property type="entry name" value="guided_TnpB"/>
    <property type="match status" value="1"/>
</dbReference>
<gene>
    <name evidence="8" type="ORF">CwatDRAFT_3591</name>
</gene>
<dbReference type="KEGG" id="cwa:CwatDRAFT_3591"/>
<evidence type="ECO:0000256" key="5">
    <source>
        <dbReference type="ARBA" id="ARBA00023172"/>
    </source>
</evidence>
<dbReference type="GO" id="GO:0006310">
    <property type="term" value="P:DNA recombination"/>
    <property type="evidence" value="ECO:0007669"/>
    <property type="project" value="UniProtKB-KW"/>
</dbReference>
<comment type="caution">
    <text evidence="8">The sequence shown here is derived from an EMBL/GenBank/DDBJ whole genome shotgun (WGS) entry which is preliminary data.</text>
</comment>
<reference evidence="8" key="2">
    <citation type="submission" date="2005-06" db="EMBL/GenBank/DDBJ databases">
        <title>Sequencing of the draft genome and assembly of Crocosphaera watsonii WH 8501.</title>
        <authorList>
            <consortium name="US DOE Joint Genome Institute (JGI-PGF)"/>
            <person name="Copeland A."/>
            <person name="Lucas S."/>
            <person name="Lapidus A."/>
            <person name="Barry K."/>
            <person name="Detter C."/>
            <person name="Glavina T."/>
            <person name="Hammon N."/>
            <person name="Israni S."/>
            <person name="Pitluck S."/>
            <person name="Richardson P."/>
        </authorList>
    </citation>
    <scope>NUCLEOTIDE SEQUENCE [LARGE SCALE GENOMIC DNA]</scope>
    <source>
        <strain evidence="8">WH 8501</strain>
    </source>
</reference>
<name>Q4C332_CROWT</name>
<dbReference type="InterPro" id="IPR001959">
    <property type="entry name" value="Transposase"/>
</dbReference>
<dbReference type="OrthoDB" id="439709at2"/>
<dbReference type="GO" id="GO:0003677">
    <property type="term" value="F:DNA binding"/>
    <property type="evidence" value="ECO:0007669"/>
    <property type="project" value="UniProtKB-KW"/>
</dbReference>
<evidence type="ECO:0000256" key="3">
    <source>
        <dbReference type="ARBA" id="ARBA00022578"/>
    </source>
</evidence>